<reference evidence="1" key="1">
    <citation type="submission" date="2018-02" db="EMBL/GenBank/DDBJ databases">
        <title>Rhizophora mucronata_Transcriptome.</title>
        <authorList>
            <person name="Meera S.P."/>
            <person name="Sreeshan A."/>
            <person name="Augustine A."/>
        </authorList>
    </citation>
    <scope>NUCLEOTIDE SEQUENCE</scope>
    <source>
        <tissue evidence="1">Leaf</tissue>
    </source>
</reference>
<dbReference type="EMBL" id="GGEC01085760">
    <property type="protein sequence ID" value="MBX66244.1"/>
    <property type="molecule type" value="Transcribed_RNA"/>
</dbReference>
<accession>A0A2P2QH67</accession>
<proteinExistence type="predicted"/>
<sequence length="27" mass="3103">MITGVLGYWAGMEITENSMQDRILIFL</sequence>
<dbReference type="AlphaFoldDB" id="A0A2P2QH67"/>
<name>A0A2P2QH67_RHIMU</name>
<organism evidence="1">
    <name type="scientific">Rhizophora mucronata</name>
    <name type="common">Asiatic mangrove</name>
    <dbReference type="NCBI Taxonomy" id="61149"/>
    <lineage>
        <taxon>Eukaryota</taxon>
        <taxon>Viridiplantae</taxon>
        <taxon>Streptophyta</taxon>
        <taxon>Embryophyta</taxon>
        <taxon>Tracheophyta</taxon>
        <taxon>Spermatophyta</taxon>
        <taxon>Magnoliopsida</taxon>
        <taxon>eudicotyledons</taxon>
        <taxon>Gunneridae</taxon>
        <taxon>Pentapetalae</taxon>
        <taxon>rosids</taxon>
        <taxon>fabids</taxon>
        <taxon>Malpighiales</taxon>
        <taxon>Rhizophoraceae</taxon>
        <taxon>Rhizophora</taxon>
    </lineage>
</organism>
<evidence type="ECO:0000313" key="1">
    <source>
        <dbReference type="EMBL" id="MBX66244.1"/>
    </source>
</evidence>
<protein>
    <submittedName>
        <fullName evidence="1">Uncharacterized protein</fullName>
    </submittedName>
</protein>